<name>A0A0C9Y138_9AGAR</name>
<dbReference type="AlphaFoldDB" id="A0A0C9Y138"/>
<feature type="region of interest" description="Disordered" evidence="1">
    <location>
        <begin position="1"/>
        <end position="25"/>
    </location>
</feature>
<reference evidence="3" key="2">
    <citation type="submission" date="2015-01" db="EMBL/GenBank/DDBJ databases">
        <title>Evolutionary Origins and Diversification of the Mycorrhizal Mutualists.</title>
        <authorList>
            <consortium name="DOE Joint Genome Institute"/>
            <consortium name="Mycorrhizal Genomics Consortium"/>
            <person name="Kohler A."/>
            <person name="Kuo A."/>
            <person name="Nagy L.G."/>
            <person name="Floudas D."/>
            <person name="Copeland A."/>
            <person name="Barry K.W."/>
            <person name="Cichocki N."/>
            <person name="Veneault-Fourrey C."/>
            <person name="LaButti K."/>
            <person name="Lindquist E.A."/>
            <person name="Lipzen A."/>
            <person name="Lundell T."/>
            <person name="Morin E."/>
            <person name="Murat C."/>
            <person name="Riley R."/>
            <person name="Ohm R."/>
            <person name="Sun H."/>
            <person name="Tunlid A."/>
            <person name="Henrissat B."/>
            <person name="Grigoriev I.V."/>
            <person name="Hibbett D.S."/>
            <person name="Martin F."/>
        </authorList>
    </citation>
    <scope>NUCLEOTIDE SEQUENCE [LARGE SCALE GENOMIC DNA]</scope>
    <source>
        <strain evidence="3">LaAM-08-1</strain>
    </source>
</reference>
<protein>
    <submittedName>
        <fullName evidence="2">Uncharacterized protein</fullName>
    </submittedName>
</protein>
<gene>
    <name evidence="2" type="ORF">K443DRAFT_465934</name>
</gene>
<reference evidence="2 3" key="1">
    <citation type="submission" date="2014-04" db="EMBL/GenBank/DDBJ databases">
        <authorList>
            <consortium name="DOE Joint Genome Institute"/>
            <person name="Kuo A."/>
            <person name="Kohler A."/>
            <person name="Nagy L.G."/>
            <person name="Floudas D."/>
            <person name="Copeland A."/>
            <person name="Barry K.W."/>
            <person name="Cichocki N."/>
            <person name="Veneault-Fourrey C."/>
            <person name="LaButti K."/>
            <person name="Lindquist E.A."/>
            <person name="Lipzen A."/>
            <person name="Lundell T."/>
            <person name="Morin E."/>
            <person name="Murat C."/>
            <person name="Sun H."/>
            <person name="Tunlid A."/>
            <person name="Henrissat B."/>
            <person name="Grigoriev I.V."/>
            <person name="Hibbett D.S."/>
            <person name="Martin F."/>
            <person name="Nordberg H.P."/>
            <person name="Cantor M.N."/>
            <person name="Hua S.X."/>
        </authorList>
    </citation>
    <scope>NUCLEOTIDE SEQUENCE [LARGE SCALE GENOMIC DNA]</scope>
    <source>
        <strain evidence="2 3">LaAM-08-1</strain>
    </source>
</reference>
<evidence type="ECO:0000313" key="3">
    <source>
        <dbReference type="Proteomes" id="UP000054477"/>
    </source>
</evidence>
<dbReference type="EMBL" id="KN838577">
    <property type="protein sequence ID" value="KIK03742.1"/>
    <property type="molecule type" value="Genomic_DNA"/>
</dbReference>
<keyword evidence="3" id="KW-1185">Reference proteome</keyword>
<evidence type="ECO:0000313" key="2">
    <source>
        <dbReference type="EMBL" id="KIK03742.1"/>
    </source>
</evidence>
<sequence length="173" mass="19514">MTPRGVSNAGGDRHPHGPKKPWPFNSNLHCQRDVGRWVPSDLWESNYRTCLRTPNSCRQIAIFVTREVLRNAHERDTWEPGGLVLISDRLGTNYENLAPALSERVFMADLVLAAHIILVRISDRDMFSLTRAVTSRSLPTPSVFHPSIDDANNRSGIRLSLEARISCATKFPR</sequence>
<organism evidence="2 3">
    <name type="scientific">Laccaria amethystina LaAM-08-1</name>
    <dbReference type="NCBI Taxonomy" id="1095629"/>
    <lineage>
        <taxon>Eukaryota</taxon>
        <taxon>Fungi</taxon>
        <taxon>Dikarya</taxon>
        <taxon>Basidiomycota</taxon>
        <taxon>Agaricomycotina</taxon>
        <taxon>Agaricomycetes</taxon>
        <taxon>Agaricomycetidae</taxon>
        <taxon>Agaricales</taxon>
        <taxon>Agaricineae</taxon>
        <taxon>Hydnangiaceae</taxon>
        <taxon>Laccaria</taxon>
    </lineage>
</organism>
<proteinExistence type="predicted"/>
<dbReference type="Proteomes" id="UP000054477">
    <property type="component" value="Unassembled WGS sequence"/>
</dbReference>
<evidence type="ECO:0000256" key="1">
    <source>
        <dbReference type="SAM" id="MobiDB-lite"/>
    </source>
</evidence>
<dbReference type="HOGENOM" id="CLU_1547851_0_0_1"/>
<accession>A0A0C9Y138</accession>